<gene>
    <name evidence="1" type="ORF">HYN51_03885</name>
</gene>
<proteinExistence type="predicted"/>
<protein>
    <submittedName>
        <fullName evidence="1">Uncharacterized protein</fullName>
    </submittedName>
</protein>
<name>A0A2Y9TVZ1_9GAMM</name>
<sequence>MKNICDLFLKNETNTSSLKYLTVFDKRFSYIFWVGYSGYLGINVERIKLVSAVIELKLTLALLAIT</sequence>
<reference evidence="1 2" key="1">
    <citation type="journal article" date="2019" name="Int. J. Syst. Evol. Microbiol.">
        <title>Limnobaculum parvum gen. nov., sp. nov., isolated from a freshwater lake.</title>
        <authorList>
            <person name="Baek C."/>
            <person name="Shin S.K."/>
            <person name="Yi H."/>
        </authorList>
    </citation>
    <scope>NUCLEOTIDE SEQUENCE [LARGE SCALE GENOMIC DNA]</scope>
    <source>
        <strain evidence="1 2">HYN0051</strain>
    </source>
</reference>
<organism evidence="1 2">
    <name type="scientific">Limnobaculum parvum</name>
    <dbReference type="NCBI Taxonomy" id="2172103"/>
    <lineage>
        <taxon>Bacteria</taxon>
        <taxon>Pseudomonadati</taxon>
        <taxon>Pseudomonadota</taxon>
        <taxon>Gammaproteobacteria</taxon>
        <taxon>Enterobacterales</taxon>
        <taxon>Budviciaceae</taxon>
        <taxon>Limnobaculum</taxon>
    </lineage>
</organism>
<dbReference type="AlphaFoldDB" id="A0A2Y9TVZ1"/>
<keyword evidence="2" id="KW-1185">Reference proteome</keyword>
<evidence type="ECO:0000313" key="2">
    <source>
        <dbReference type="Proteomes" id="UP000244908"/>
    </source>
</evidence>
<accession>A0A2Y9TVZ1</accession>
<dbReference type="Proteomes" id="UP000244908">
    <property type="component" value="Chromosome"/>
</dbReference>
<dbReference type="KEGG" id="lpv:HYN51_03885"/>
<dbReference type="EMBL" id="CP029185">
    <property type="protein sequence ID" value="AWH87776.1"/>
    <property type="molecule type" value="Genomic_DNA"/>
</dbReference>
<evidence type="ECO:0000313" key="1">
    <source>
        <dbReference type="EMBL" id="AWH87776.1"/>
    </source>
</evidence>